<dbReference type="Proteomes" id="UP001279734">
    <property type="component" value="Unassembled WGS sequence"/>
</dbReference>
<evidence type="ECO:0000256" key="1">
    <source>
        <dbReference type="SAM" id="Phobius"/>
    </source>
</evidence>
<name>A0AAD3Y708_NEPGR</name>
<dbReference type="EMBL" id="BSYO01000040">
    <property type="protein sequence ID" value="GMH31708.1"/>
    <property type="molecule type" value="Genomic_DNA"/>
</dbReference>
<sequence length="166" mass="18276">MEMNLGFVPYFGYGSSGILETPLLWLLALAVFFLDELEFCCTWNGCPAACGGAEMPLLLFVTTLWMLMLGWGYCWKANGNWNAVDAILAGLVLSALVYLPNLLQVVSPLCEDCSGGWMMLMMVCPVVDWKNFSVAGVSTVWATKPWLCCLLMLLEMLMHVLVASGN</sequence>
<keyword evidence="1" id="KW-0812">Transmembrane</keyword>
<proteinExistence type="predicted"/>
<gene>
    <name evidence="2" type="ORF">Nepgr_033552</name>
</gene>
<organism evidence="2 3">
    <name type="scientific">Nepenthes gracilis</name>
    <name type="common">Slender pitcher plant</name>
    <dbReference type="NCBI Taxonomy" id="150966"/>
    <lineage>
        <taxon>Eukaryota</taxon>
        <taxon>Viridiplantae</taxon>
        <taxon>Streptophyta</taxon>
        <taxon>Embryophyta</taxon>
        <taxon>Tracheophyta</taxon>
        <taxon>Spermatophyta</taxon>
        <taxon>Magnoliopsida</taxon>
        <taxon>eudicotyledons</taxon>
        <taxon>Gunneridae</taxon>
        <taxon>Pentapetalae</taxon>
        <taxon>Caryophyllales</taxon>
        <taxon>Nepenthaceae</taxon>
        <taxon>Nepenthes</taxon>
    </lineage>
</organism>
<dbReference type="AlphaFoldDB" id="A0AAD3Y708"/>
<accession>A0AAD3Y708</accession>
<feature type="transmembrane region" description="Helical" evidence="1">
    <location>
        <begin position="86"/>
        <end position="103"/>
    </location>
</feature>
<keyword evidence="1" id="KW-1133">Transmembrane helix</keyword>
<reference evidence="2" key="1">
    <citation type="submission" date="2023-05" db="EMBL/GenBank/DDBJ databases">
        <title>Nepenthes gracilis genome sequencing.</title>
        <authorList>
            <person name="Fukushima K."/>
        </authorList>
    </citation>
    <scope>NUCLEOTIDE SEQUENCE</scope>
    <source>
        <strain evidence="2">SING2019-196</strain>
    </source>
</reference>
<evidence type="ECO:0000313" key="3">
    <source>
        <dbReference type="Proteomes" id="UP001279734"/>
    </source>
</evidence>
<keyword evidence="3" id="KW-1185">Reference proteome</keyword>
<feature type="transmembrane region" description="Helical" evidence="1">
    <location>
        <begin position="12"/>
        <end position="34"/>
    </location>
</feature>
<feature type="transmembrane region" description="Helical" evidence="1">
    <location>
        <begin position="55"/>
        <end position="74"/>
    </location>
</feature>
<evidence type="ECO:0000313" key="2">
    <source>
        <dbReference type="EMBL" id="GMH31708.1"/>
    </source>
</evidence>
<protein>
    <submittedName>
        <fullName evidence="2">Uncharacterized protein</fullName>
    </submittedName>
</protein>
<comment type="caution">
    <text evidence="2">The sequence shown here is derived from an EMBL/GenBank/DDBJ whole genome shotgun (WGS) entry which is preliminary data.</text>
</comment>
<keyword evidence="1" id="KW-0472">Membrane</keyword>